<keyword evidence="1" id="KW-1133">Transmembrane helix</keyword>
<evidence type="ECO:0000313" key="2">
    <source>
        <dbReference type="EMBL" id="JAH73938.1"/>
    </source>
</evidence>
<protein>
    <submittedName>
        <fullName evidence="2">Uncharacterized protein</fullName>
    </submittedName>
</protein>
<dbReference type="EMBL" id="GBXM01034639">
    <property type="protein sequence ID" value="JAH73938.1"/>
    <property type="molecule type" value="Transcribed_RNA"/>
</dbReference>
<proteinExistence type="predicted"/>
<reference evidence="2" key="1">
    <citation type="submission" date="2014-11" db="EMBL/GenBank/DDBJ databases">
        <authorList>
            <person name="Amaro Gonzalez C."/>
        </authorList>
    </citation>
    <scope>NUCLEOTIDE SEQUENCE</scope>
</reference>
<name>A0A0E9V9P3_ANGAN</name>
<reference evidence="2" key="2">
    <citation type="journal article" date="2015" name="Fish Shellfish Immunol.">
        <title>Early steps in the European eel (Anguilla anguilla)-Vibrio vulnificus interaction in the gills: Role of the RtxA13 toxin.</title>
        <authorList>
            <person name="Callol A."/>
            <person name="Pajuelo D."/>
            <person name="Ebbesson L."/>
            <person name="Teles M."/>
            <person name="MacKenzie S."/>
            <person name="Amaro C."/>
        </authorList>
    </citation>
    <scope>NUCLEOTIDE SEQUENCE</scope>
</reference>
<keyword evidence="1" id="KW-0812">Transmembrane</keyword>
<accession>A0A0E9V9P3</accession>
<dbReference type="AlphaFoldDB" id="A0A0E9V9P3"/>
<organism evidence="2">
    <name type="scientific">Anguilla anguilla</name>
    <name type="common">European freshwater eel</name>
    <name type="synonym">Muraena anguilla</name>
    <dbReference type="NCBI Taxonomy" id="7936"/>
    <lineage>
        <taxon>Eukaryota</taxon>
        <taxon>Metazoa</taxon>
        <taxon>Chordata</taxon>
        <taxon>Craniata</taxon>
        <taxon>Vertebrata</taxon>
        <taxon>Euteleostomi</taxon>
        <taxon>Actinopterygii</taxon>
        <taxon>Neopterygii</taxon>
        <taxon>Teleostei</taxon>
        <taxon>Anguilliformes</taxon>
        <taxon>Anguillidae</taxon>
        <taxon>Anguilla</taxon>
    </lineage>
</organism>
<sequence length="39" mass="4507">MTADQMQAQLSSVRLRALSSLHCFFCFCFNVILRVEPML</sequence>
<feature type="transmembrane region" description="Helical" evidence="1">
    <location>
        <begin position="15"/>
        <end position="33"/>
    </location>
</feature>
<keyword evidence="1" id="KW-0472">Membrane</keyword>
<evidence type="ECO:0000256" key="1">
    <source>
        <dbReference type="SAM" id="Phobius"/>
    </source>
</evidence>